<proteinExistence type="predicted"/>
<dbReference type="SUPFAM" id="SSF52091">
    <property type="entry name" value="SpoIIaa-like"/>
    <property type="match status" value="2"/>
</dbReference>
<accession>A0A845B472</accession>
<dbReference type="OrthoDB" id="7619266at2"/>
<dbReference type="Pfam" id="PF11964">
    <property type="entry name" value="SpoIIAA-like"/>
    <property type="match status" value="2"/>
</dbReference>
<dbReference type="RefSeq" id="WP_160778491.1">
    <property type="nucleotide sequence ID" value="NZ_BAAAZF010000001.1"/>
</dbReference>
<dbReference type="EMBL" id="WTYE01000001">
    <property type="protein sequence ID" value="MXP31008.1"/>
    <property type="molecule type" value="Genomic_DNA"/>
</dbReference>
<protein>
    <recommendedName>
        <fullName evidence="4">STAS/SEC14 domain-containing protein</fullName>
    </recommendedName>
</protein>
<gene>
    <name evidence="1" type="ORF">GRI94_04120</name>
    <name evidence="2" type="ORF">GRI94_18210</name>
</gene>
<dbReference type="EMBL" id="WTYE01000001">
    <property type="protein sequence ID" value="MXP33768.1"/>
    <property type="molecule type" value="Genomic_DNA"/>
</dbReference>
<dbReference type="Gene3D" id="3.40.50.10600">
    <property type="entry name" value="SpoIIaa-like domains"/>
    <property type="match status" value="2"/>
</dbReference>
<evidence type="ECO:0000313" key="3">
    <source>
        <dbReference type="Proteomes" id="UP000446786"/>
    </source>
</evidence>
<sequence length="260" mass="29383">MIKIEKISDKAYHIVVSDQFNQADAERLVEFASESTEASAGSHLLIDVTAISDFTWPALGVEFKHMPTLMKFIYRLDRIAVVSDEAWVRTGARFESALLPGVVYEVYDEDEAGAARAWVLEESEGPHAGAVKELDLGKSEIAAFELSGRLDREESERGIAMVRARLENPDCNRLLLIIRNWHGFDVDRLFSKDVLAGKLDIARKLERYAIVGGPRWVRNYAEFTRHFVNAEIKAFEPDEKREAIAWLEEKESAALLKESA</sequence>
<keyword evidence="3" id="KW-1185">Reference proteome</keyword>
<dbReference type="InterPro" id="IPR021866">
    <property type="entry name" value="SpoIIAA-like"/>
</dbReference>
<reference evidence="2 3" key="1">
    <citation type="submission" date="2019-12" db="EMBL/GenBank/DDBJ databases">
        <title>Genomic-based taxomic classification of the family Erythrobacteraceae.</title>
        <authorList>
            <person name="Xu L."/>
        </authorList>
    </citation>
    <scope>NUCLEOTIDE SEQUENCE [LARGE SCALE GENOMIC DNA]</scope>
    <source>
        <strain evidence="2 3">JCM 16677</strain>
    </source>
</reference>
<evidence type="ECO:0000313" key="1">
    <source>
        <dbReference type="EMBL" id="MXP31008.1"/>
    </source>
</evidence>
<dbReference type="AlphaFoldDB" id="A0A845B472"/>
<evidence type="ECO:0000313" key="2">
    <source>
        <dbReference type="EMBL" id="MXP33768.1"/>
    </source>
</evidence>
<dbReference type="InterPro" id="IPR036513">
    <property type="entry name" value="STAS_dom_sf"/>
</dbReference>
<dbReference type="InterPro" id="IPR038396">
    <property type="entry name" value="SpoIIAA-like_sf"/>
</dbReference>
<evidence type="ECO:0008006" key="4">
    <source>
        <dbReference type="Google" id="ProtNLM"/>
    </source>
</evidence>
<dbReference type="Proteomes" id="UP000446786">
    <property type="component" value="Unassembled WGS sequence"/>
</dbReference>
<comment type="caution">
    <text evidence="2">The sequence shown here is derived from an EMBL/GenBank/DDBJ whole genome shotgun (WGS) entry which is preliminary data.</text>
</comment>
<organism evidence="2 3">
    <name type="scientific">Parerythrobacter jejuensis</name>
    <dbReference type="NCBI Taxonomy" id="795812"/>
    <lineage>
        <taxon>Bacteria</taxon>
        <taxon>Pseudomonadati</taxon>
        <taxon>Pseudomonadota</taxon>
        <taxon>Alphaproteobacteria</taxon>
        <taxon>Sphingomonadales</taxon>
        <taxon>Erythrobacteraceae</taxon>
        <taxon>Parerythrobacter</taxon>
    </lineage>
</organism>
<name>A0A845B472_9SPHN</name>